<dbReference type="Pfam" id="PF05742">
    <property type="entry name" value="TANGO2"/>
    <property type="match status" value="1"/>
</dbReference>
<organism evidence="1 2">
    <name type="scientific">Ceutorhynchus assimilis</name>
    <name type="common">cabbage seed weevil</name>
    <dbReference type="NCBI Taxonomy" id="467358"/>
    <lineage>
        <taxon>Eukaryota</taxon>
        <taxon>Metazoa</taxon>
        <taxon>Ecdysozoa</taxon>
        <taxon>Arthropoda</taxon>
        <taxon>Hexapoda</taxon>
        <taxon>Insecta</taxon>
        <taxon>Pterygota</taxon>
        <taxon>Neoptera</taxon>
        <taxon>Endopterygota</taxon>
        <taxon>Coleoptera</taxon>
        <taxon>Polyphaga</taxon>
        <taxon>Cucujiformia</taxon>
        <taxon>Curculionidae</taxon>
        <taxon>Ceutorhynchinae</taxon>
        <taxon>Ceutorhynchus</taxon>
    </lineage>
</organism>
<dbReference type="PANTHER" id="PTHR17985">
    <property type="entry name" value="SER/THR-RICH PROTEIN T10 IN DGCR REGION"/>
    <property type="match status" value="1"/>
</dbReference>
<dbReference type="PANTHER" id="PTHR17985:SF8">
    <property type="entry name" value="TRANSPORT AND GOLGI ORGANIZATION PROTEIN 2 HOMOLOG"/>
    <property type="match status" value="1"/>
</dbReference>
<gene>
    <name evidence="1" type="ORF">CEUTPL_LOCUS10578</name>
</gene>
<proteinExistence type="predicted"/>
<dbReference type="GO" id="GO:0005794">
    <property type="term" value="C:Golgi apparatus"/>
    <property type="evidence" value="ECO:0007669"/>
    <property type="project" value="TreeGrafter"/>
</dbReference>
<evidence type="ECO:0000313" key="2">
    <source>
        <dbReference type="Proteomes" id="UP001152799"/>
    </source>
</evidence>
<dbReference type="Proteomes" id="UP001152799">
    <property type="component" value="Chromosome 6"/>
</dbReference>
<accession>A0A9N9MYI5</accession>
<name>A0A9N9MYI5_9CUCU</name>
<dbReference type="GO" id="GO:0007030">
    <property type="term" value="P:Golgi organization"/>
    <property type="evidence" value="ECO:0007669"/>
    <property type="project" value="TreeGrafter"/>
</dbReference>
<protein>
    <submittedName>
        <fullName evidence="1">Uncharacterized protein</fullName>
    </submittedName>
</protein>
<dbReference type="EMBL" id="OU892282">
    <property type="protein sequence ID" value="CAG9770121.1"/>
    <property type="molecule type" value="Genomic_DNA"/>
</dbReference>
<dbReference type="InterPro" id="IPR008551">
    <property type="entry name" value="TANGO2"/>
</dbReference>
<dbReference type="AlphaFoldDB" id="A0A9N9MYI5"/>
<reference evidence="1" key="1">
    <citation type="submission" date="2022-01" db="EMBL/GenBank/DDBJ databases">
        <authorList>
            <person name="King R."/>
        </authorList>
    </citation>
    <scope>NUCLEOTIDE SEQUENCE</scope>
</reference>
<sequence length="282" mass="31777">MCILFLHTNPDPKEDEYRLIVATNRDEYLKRPAKTAYQCPKTSIISGRDMEPGREYGGWLGFVAKKFPENGTPSKYCFSCLTNLSGGEKLPNANGRGFLVMNYLEGQANFPEYIRALRKDKHVFGGFNLIGVELSKDGTTKTYHTSNQPQIDSEYTGKHTLGFGNSTIDSPYMKVLNGRASFLRIIEKGLKKEELKEELIALLKDKTKHLPDFELARRTNSPKALEALSSIFVEPSPEYGTRTHTIVLVDKNWNAEFTEITLEDPISVENPEWTTTVISASL</sequence>
<evidence type="ECO:0000313" key="1">
    <source>
        <dbReference type="EMBL" id="CAG9770121.1"/>
    </source>
</evidence>
<dbReference type="OrthoDB" id="191601at2759"/>
<keyword evidence="2" id="KW-1185">Reference proteome</keyword>
<dbReference type="GO" id="GO:0009306">
    <property type="term" value="P:protein secretion"/>
    <property type="evidence" value="ECO:0007669"/>
    <property type="project" value="TreeGrafter"/>
</dbReference>